<dbReference type="CDD" id="cd00995">
    <property type="entry name" value="PBP2_NikA_DppA_OppA_like"/>
    <property type="match status" value="1"/>
</dbReference>
<evidence type="ECO:0000313" key="5">
    <source>
        <dbReference type="Proteomes" id="UP000179769"/>
    </source>
</evidence>
<comment type="caution">
    <text evidence="4">The sequence shown here is derived from an EMBL/GenBank/DDBJ whole genome shotgun (WGS) entry which is preliminary data.</text>
</comment>
<dbReference type="Gene3D" id="3.10.105.10">
    <property type="entry name" value="Dipeptide-binding Protein, Domain 3"/>
    <property type="match status" value="1"/>
</dbReference>
<dbReference type="Proteomes" id="UP000179769">
    <property type="component" value="Unassembled WGS sequence"/>
</dbReference>
<evidence type="ECO:0000313" key="4">
    <source>
        <dbReference type="EMBL" id="OHV28943.1"/>
    </source>
</evidence>
<feature type="signal peptide" evidence="2">
    <location>
        <begin position="1"/>
        <end position="24"/>
    </location>
</feature>
<dbReference type="EMBL" id="MAXA01000202">
    <property type="protein sequence ID" value="OHV28943.1"/>
    <property type="molecule type" value="Genomic_DNA"/>
</dbReference>
<evidence type="ECO:0000259" key="3">
    <source>
        <dbReference type="Pfam" id="PF00496"/>
    </source>
</evidence>
<dbReference type="Gene3D" id="3.40.190.10">
    <property type="entry name" value="Periplasmic binding protein-like II"/>
    <property type="match status" value="1"/>
</dbReference>
<dbReference type="InterPro" id="IPR000914">
    <property type="entry name" value="SBP_5_dom"/>
</dbReference>
<evidence type="ECO:0000256" key="2">
    <source>
        <dbReference type="SAM" id="SignalP"/>
    </source>
</evidence>
<sequence length="523" mass="55559">MFRKSRLVATAVVCGAALALGACGGGGGDDTASSRNGAAGQPVAGGEGRILLLGDPRSLDPATLSNQAAITAPVGNALYGTLMITDEAGKVKYTMAESFATTDNGKTFTLKLKPGLVFSDGTPLNAEAVKFNWDRIKDPTVGSSYVVDARMIESTEVVDDVTLKATMVNPVPAYAQAVLNSSLNWIASPDALKAGRDSFDKNPIGAGPFTLASWTRQADIKFVKNPKYWDAPKPYLDRLTMRSATDATQRLNTVISGGADVAIDTNTVNIDKAETSDLNAVVTTLNGGNFMAFNSRRAPFDDIRARQAVSAAIDLDALNLAAYNGTAPMPDTLFDKTSPLFSDTPLHKTDKALAQKLFDELAADGKPVKFTFSSFPSSENRAIAENIQAQLSAFKNVTVSVKIVDLGQVAALRTTFDFDLLVSSASFQDPEPRLWQAFSQDSVANLSGVKDKELSDALLAGRTATTEADRKDAYATVQKRLVALSPVVFYQRSTNAAIGTAKVGGIVQYGSGSLLVEELWIKK</sequence>
<feature type="chain" id="PRO_5038883064" evidence="2">
    <location>
        <begin position="25"/>
        <end position="523"/>
    </location>
</feature>
<dbReference type="GO" id="GO:0043190">
    <property type="term" value="C:ATP-binding cassette (ABC) transporter complex"/>
    <property type="evidence" value="ECO:0007669"/>
    <property type="project" value="InterPro"/>
</dbReference>
<dbReference type="InterPro" id="IPR039424">
    <property type="entry name" value="SBP_5"/>
</dbReference>
<evidence type="ECO:0000256" key="1">
    <source>
        <dbReference type="ARBA" id="ARBA00022729"/>
    </source>
</evidence>
<dbReference type="PIRSF" id="PIRSF002741">
    <property type="entry name" value="MppA"/>
    <property type="match status" value="1"/>
</dbReference>
<dbReference type="GO" id="GO:0042597">
    <property type="term" value="C:periplasmic space"/>
    <property type="evidence" value="ECO:0007669"/>
    <property type="project" value="UniProtKB-ARBA"/>
</dbReference>
<dbReference type="PANTHER" id="PTHR30290:SF38">
    <property type="entry name" value="D,D-DIPEPTIDE-BINDING PERIPLASMIC PROTEIN DDPA-RELATED"/>
    <property type="match status" value="1"/>
</dbReference>
<dbReference type="PANTHER" id="PTHR30290">
    <property type="entry name" value="PERIPLASMIC BINDING COMPONENT OF ABC TRANSPORTER"/>
    <property type="match status" value="1"/>
</dbReference>
<gene>
    <name evidence="4" type="ORF">BBK14_17620</name>
</gene>
<name>A0A1S1Q212_9ACTN</name>
<dbReference type="GO" id="GO:1904680">
    <property type="term" value="F:peptide transmembrane transporter activity"/>
    <property type="evidence" value="ECO:0007669"/>
    <property type="project" value="TreeGrafter"/>
</dbReference>
<dbReference type="RefSeq" id="WP_071063265.1">
    <property type="nucleotide sequence ID" value="NZ_MAXA01000202.1"/>
</dbReference>
<proteinExistence type="predicted"/>
<dbReference type="OrthoDB" id="9796817at2"/>
<feature type="domain" description="Solute-binding protein family 5" evidence="3">
    <location>
        <begin position="91"/>
        <end position="441"/>
    </location>
</feature>
<reference evidence="5" key="1">
    <citation type="submission" date="2016-07" db="EMBL/GenBank/DDBJ databases">
        <title>Frankia sp. NRRL B-16219 Genome sequencing.</title>
        <authorList>
            <person name="Ghodhbane-Gtari F."/>
            <person name="Swanson E."/>
            <person name="Gueddou A."/>
            <person name="Louati M."/>
            <person name="Nouioui I."/>
            <person name="Hezbri K."/>
            <person name="Abebe-Akele F."/>
            <person name="Simpson S."/>
            <person name="Morris K."/>
            <person name="Thomas K."/>
            <person name="Gtari M."/>
            <person name="Tisa L.S."/>
        </authorList>
    </citation>
    <scope>NUCLEOTIDE SEQUENCE [LARGE SCALE GENOMIC DNA]</scope>
    <source>
        <strain evidence="5">NRRL B-16219</strain>
    </source>
</reference>
<dbReference type="GO" id="GO:0015833">
    <property type="term" value="P:peptide transport"/>
    <property type="evidence" value="ECO:0007669"/>
    <property type="project" value="TreeGrafter"/>
</dbReference>
<keyword evidence="5" id="KW-1185">Reference proteome</keyword>
<dbReference type="AlphaFoldDB" id="A0A1S1Q212"/>
<dbReference type="PROSITE" id="PS51257">
    <property type="entry name" value="PROKAR_LIPOPROTEIN"/>
    <property type="match status" value="1"/>
</dbReference>
<dbReference type="Pfam" id="PF00496">
    <property type="entry name" value="SBP_bac_5"/>
    <property type="match status" value="1"/>
</dbReference>
<keyword evidence="1 2" id="KW-0732">Signal</keyword>
<dbReference type="InterPro" id="IPR030678">
    <property type="entry name" value="Peptide/Ni-bd"/>
</dbReference>
<accession>A0A1S1Q212</accession>
<protein>
    <submittedName>
        <fullName evidence="4">ABC transporter substrate-binding protein</fullName>
    </submittedName>
</protein>
<organism evidence="4 5">
    <name type="scientific">Parafrankia soli</name>
    <dbReference type="NCBI Taxonomy" id="2599596"/>
    <lineage>
        <taxon>Bacteria</taxon>
        <taxon>Bacillati</taxon>
        <taxon>Actinomycetota</taxon>
        <taxon>Actinomycetes</taxon>
        <taxon>Frankiales</taxon>
        <taxon>Frankiaceae</taxon>
        <taxon>Parafrankia</taxon>
    </lineage>
</organism>
<dbReference type="SUPFAM" id="SSF53850">
    <property type="entry name" value="Periplasmic binding protein-like II"/>
    <property type="match status" value="1"/>
</dbReference>